<dbReference type="KEGG" id="hdn:Hden_2812"/>
<evidence type="ECO:0000259" key="1">
    <source>
        <dbReference type="SMART" id="SM00988"/>
    </source>
</evidence>
<evidence type="ECO:0000313" key="3">
    <source>
        <dbReference type="Proteomes" id="UP000002033"/>
    </source>
</evidence>
<dbReference type="Gene3D" id="2.60.260.20">
    <property type="entry name" value="Urease metallochaperone UreE, N-terminal domain"/>
    <property type="match status" value="1"/>
</dbReference>
<dbReference type="EMBL" id="CP002083">
    <property type="protein sequence ID" value="ADJ24608.1"/>
    <property type="molecule type" value="Genomic_DNA"/>
</dbReference>
<dbReference type="SUPFAM" id="SSF69287">
    <property type="entry name" value="Urease metallochaperone UreE, N-terminal domain"/>
    <property type="match status" value="1"/>
</dbReference>
<dbReference type="STRING" id="582899.Hden_2812"/>
<dbReference type="eggNOG" id="COG2371">
    <property type="taxonomic scope" value="Bacteria"/>
</dbReference>
<dbReference type="InterPro" id="IPR036118">
    <property type="entry name" value="UreE_N_sf"/>
</dbReference>
<dbReference type="Proteomes" id="UP000002033">
    <property type="component" value="Chromosome"/>
</dbReference>
<name>D8JUH8_HYPDA</name>
<dbReference type="InterPro" id="IPR004029">
    <property type="entry name" value="UreE_N"/>
</dbReference>
<proteinExistence type="predicted"/>
<accession>D8JUH8</accession>
<reference evidence="3" key="1">
    <citation type="journal article" date="2011" name="J. Bacteriol.">
        <title>Genome sequences of eight morphologically diverse alphaproteobacteria.</title>
        <authorList>
            <consortium name="US DOE Joint Genome Institute"/>
            <person name="Brown P.J."/>
            <person name="Kysela D.T."/>
            <person name="Buechlein A."/>
            <person name="Hemmerich C."/>
            <person name="Brun Y.V."/>
        </authorList>
    </citation>
    <scope>NUCLEOTIDE SEQUENCE [LARGE SCALE GENOMIC DNA]</scope>
    <source>
        <strain evidence="3">ATCC 51888 / DSM 1869 / NCIB 11706 / TK 0415</strain>
    </source>
</reference>
<dbReference type="RefSeq" id="WP_013216767.1">
    <property type="nucleotide sequence ID" value="NC_014313.1"/>
</dbReference>
<sequence length="150" mass="17522">MLLIDRIVGDRNDPDLHHKLHEYEHRGIAVDTVRVAPSDLDRRRLRVRTERGEDLAIALSRQERLFDGAILYLTDEKAIVLRAQEQRWLRVVPDTKRDAVELGFLVGNLHWRVRFEDEHILVSLDGPVETYIARIEPMLRDGRVTAEEVQ</sequence>
<feature type="domain" description="UreE urease accessory N-terminal" evidence="1">
    <location>
        <begin position="19"/>
        <end position="79"/>
    </location>
</feature>
<dbReference type="OrthoDB" id="7376380at2"/>
<dbReference type="HOGENOM" id="CLU_127517_0_0_5"/>
<keyword evidence="3" id="KW-1185">Reference proteome</keyword>
<gene>
    <name evidence="2" type="ordered locus">Hden_2812</name>
</gene>
<organism evidence="2 3">
    <name type="scientific">Hyphomicrobium denitrificans (strain ATCC 51888 / DSM 1869 / NCIMB 11706 / TK 0415)</name>
    <dbReference type="NCBI Taxonomy" id="582899"/>
    <lineage>
        <taxon>Bacteria</taxon>
        <taxon>Pseudomonadati</taxon>
        <taxon>Pseudomonadota</taxon>
        <taxon>Alphaproteobacteria</taxon>
        <taxon>Hyphomicrobiales</taxon>
        <taxon>Hyphomicrobiaceae</taxon>
        <taxon>Hyphomicrobium</taxon>
    </lineage>
</organism>
<dbReference type="SMART" id="SM00988">
    <property type="entry name" value="UreE_N"/>
    <property type="match status" value="1"/>
</dbReference>
<dbReference type="NCBIfam" id="NF009752">
    <property type="entry name" value="PRK13261.1-2"/>
    <property type="match status" value="1"/>
</dbReference>
<evidence type="ECO:0000313" key="2">
    <source>
        <dbReference type="EMBL" id="ADJ24608.1"/>
    </source>
</evidence>
<protein>
    <submittedName>
        <fullName evidence="2">UreE urease accessory domain protein</fullName>
    </submittedName>
</protein>
<dbReference type="AlphaFoldDB" id="D8JUH8"/>
<dbReference type="Pfam" id="PF02814">
    <property type="entry name" value="UreE_N"/>
    <property type="match status" value="1"/>
</dbReference>
<dbReference type="SUPFAM" id="SSF69737">
    <property type="entry name" value="Urease metallochaperone UreE, C-terminal domain"/>
    <property type="match status" value="1"/>
</dbReference>